<evidence type="ECO:0000313" key="1">
    <source>
        <dbReference type="EMBL" id="MBN6103169.1"/>
    </source>
</evidence>
<accession>A0ABS3B514</accession>
<dbReference type="RefSeq" id="WP_206230031.1">
    <property type="nucleotide sequence ID" value="NZ_JAFIWB010000014.1"/>
</dbReference>
<proteinExistence type="predicted"/>
<name>A0ABS3B514_9XANT</name>
<keyword evidence="2" id="KW-1185">Reference proteome</keyword>
<sequence>MHLNLLVLQESDAAVLPEGMGIRRLSHHITQMFMALLPTVEINGSSKIVVSLGPRGQEDAFDNVLGVTHVFVEVFDFEHFLSLGRPGQDIRLLEALRGALLAIATSRGGNDVLVKLVDSTADAILNAGLQLLVPIGRLAKRSKDGKRNVTVVKLLNSDVGEAWYCEVARQGSAKVERIWMHEVPGFIDRRDLFKSAELGEGTYRVKSRLGKVAFETQLHDRGGAE</sequence>
<organism evidence="1 2">
    <name type="scientific">Xanthomonas bonasiae</name>
    <dbReference type="NCBI Taxonomy" id="2810351"/>
    <lineage>
        <taxon>Bacteria</taxon>
        <taxon>Pseudomonadati</taxon>
        <taxon>Pseudomonadota</taxon>
        <taxon>Gammaproteobacteria</taxon>
        <taxon>Lysobacterales</taxon>
        <taxon>Lysobacteraceae</taxon>
        <taxon>Xanthomonas</taxon>
    </lineage>
</organism>
<comment type="caution">
    <text evidence="1">The sequence shown here is derived from an EMBL/GenBank/DDBJ whole genome shotgun (WGS) entry which is preliminary data.</text>
</comment>
<protein>
    <submittedName>
        <fullName evidence="1">Uncharacterized protein</fullName>
    </submittedName>
</protein>
<evidence type="ECO:0000313" key="2">
    <source>
        <dbReference type="Proteomes" id="UP000695802"/>
    </source>
</evidence>
<dbReference type="EMBL" id="JAFIWB010000014">
    <property type="protein sequence ID" value="MBN6103169.1"/>
    <property type="molecule type" value="Genomic_DNA"/>
</dbReference>
<dbReference type="Proteomes" id="UP000695802">
    <property type="component" value="Unassembled WGS sequence"/>
</dbReference>
<reference evidence="1 2" key="1">
    <citation type="submission" date="2021-02" db="EMBL/GenBank/DDBJ databases">
        <title>Taxonomically Unique Crown Gall-Associated Xanthomonas Stains Have Deficiency in Virulence Repertories.</title>
        <authorList>
            <person name="Mafakheri H."/>
            <person name="Taghavi S.M."/>
            <person name="Dimkic I."/>
            <person name="Nemanja K."/>
            <person name="Osdaghi E."/>
        </authorList>
    </citation>
    <scope>NUCLEOTIDE SEQUENCE [LARGE SCALE GENOMIC DNA]</scope>
    <source>
        <strain evidence="1 2">FX4</strain>
    </source>
</reference>
<gene>
    <name evidence="1" type="ORF">JR064_13445</name>
</gene>